<sequence>MKSWPTDQGLAALHHAIQVHGSHGHTRDFDVEQLYRDSRLNPIHEGIKGSQAADLLGRKLLSDRGYSFRLPQTRIRADAARAPQVLAR</sequence>
<keyword evidence="1" id="KW-0285">Flavoprotein</keyword>
<dbReference type="GO" id="GO:0016627">
    <property type="term" value="F:oxidoreductase activity, acting on the CH-CH group of donors"/>
    <property type="evidence" value="ECO:0007669"/>
    <property type="project" value="InterPro"/>
</dbReference>
<dbReference type="InterPro" id="IPR036250">
    <property type="entry name" value="AcylCo_DH-like_C"/>
</dbReference>
<dbReference type="EMBL" id="LABY01000182">
    <property type="protein sequence ID" value="KMO32079.1"/>
    <property type="molecule type" value="Genomic_DNA"/>
</dbReference>
<keyword evidence="4" id="KW-1185">Reference proteome</keyword>
<dbReference type="Pfam" id="PF00441">
    <property type="entry name" value="Acyl-CoA_dh_1"/>
    <property type="match status" value="1"/>
</dbReference>
<organism evidence="3 4">
    <name type="scientific">Methylobacterium variabile</name>
    <dbReference type="NCBI Taxonomy" id="298794"/>
    <lineage>
        <taxon>Bacteria</taxon>
        <taxon>Pseudomonadati</taxon>
        <taxon>Pseudomonadota</taxon>
        <taxon>Alphaproteobacteria</taxon>
        <taxon>Hyphomicrobiales</taxon>
        <taxon>Methylobacteriaceae</taxon>
        <taxon>Methylobacterium</taxon>
    </lineage>
</organism>
<protein>
    <recommendedName>
        <fullName evidence="2">Acyl-CoA dehydrogenase/oxidase C-terminal domain-containing protein</fullName>
    </recommendedName>
</protein>
<dbReference type="Gene3D" id="1.20.140.10">
    <property type="entry name" value="Butyryl-CoA Dehydrogenase, subunit A, domain 3"/>
    <property type="match status" value="1"/>
</dbReference>
<evidence type="ECO:0000259" key="2">
    <source>
        <dbReference type="Pfam" id="PF00441"/>
    </source>
</evidence>
<gene>
    <name evidence="3" type="ORF">VQ02_24550</name>
</gene>
<evidence type="ECO:0000313" key="3">
    <source>
        <dbReference type="EMBL" id="KMO32079.1"/>
    </source>
</evidence>
<dbReference type="PANTHER" id="PTHR42803">
    <property type="entry name" value="ACYL-COA DEHYDROGENASE"/>
    <property type="match status" value="1"/>
</dbReference>
<reference evidence="3 4" key="1">
    <citation type="submission" date="2015-03" db="EMBL/GenBank/DDBJ databases">
        <title>Genome sequencing of Methylobacterium variabile DSM 16961.</title>
        <authorList>
            <person name="Chaudhry V."/>
            <person name="Patil P.B."/>
        </authorList>
    </citation>
    <scope>NUCLEOTIDE SEQUENCE [LARGE SCALE GENOMIC DNA]</scope>
    <source>
        <strain evidence="3 4">DSM 16961</strain>
    </source>
</reference>
<dbReference type="PATRIC" id="fig|298794.3.peg.2466"/>
<evidence type="ECO:0000256" key="1">
    <source>
        <dbReference type="ARBA" id="ARBA00022630"/>
    </source>
</evidence>
<dbReference type="InterPro" id="IPR009075">
    <property type="entry name" value="AcylCo_DH/oxidase_C"/>
</dbReference>
<accession>A0A0J6SEJ8</accession>
<dbReference type="SUPFAM" id="SSF47203">
    <property type="entry name" value="Acyl-CoA dehydrogenase C-terminal domain-like"/>
    <property type="match status" value="1"/>
</dbReference>
<comment type="caution">
    <text evidence="3">The sequence shown here is derived from an EMBL/GenBank/DDBJ whole genome shotgun (WGS) entry which is preliminary data.</text>
</comment>
<name>A0A0J6SEJ8_9HYPH</name>
<feature type="domain" description="Acyl-CoA dehydrogenase/oxidase C-terminal" evidence="2">
    <location>
        <begin position="11"/>
        <end position="51"/>
    </location>
</feature>
<dbReference type="InterPro" id="IPR052166">
    <property type="entry name" value="Diverse_Acyl-CoA_DH"/>
</dbReference>
<proteinExistence type="predicted"/>
<dbReference type="Proteomes" id="UP000035955">
    <property type="component" value="Unassembled WGS sequence"/>
</dbReference>
<evidence type="ECO:0000313" key="4">
    <source>
        <dbReference type="Proteomes" id="UP000035955"/>
    </source>
</evidence>
<dbReference type="PANTHER" id="PTHR42803:SF3">
    <property type="entry name" value="ACYL-COA DEHYDROGENASE-RELATED"/>
    <property type="match status" value="1"/>
</dbReference>
<dbReference type="AlphaFoldDB" id="A0A0J6SEJ8"/>